<sequence>MKSKILALLGGALLSGTAMAGGYQVNLASQRQIGMGHTGTGIQTGTSSIFFNPGAMSYLRENGVTLGASAINSKIAFRALEATTSTAEADNDFGTPFQVYAVYGINEKLKVGLGVYTPFGSGVRWGDEWRGRYNLNEIDLKAVFFQPTISYQITDKIGVGAGLVIATGAVNLQRVLPLQNQDGTEGGIELDGGANTAFGFNAGIYFQPTEKFSLGLSYRSKVDLEVEDGDVNFSNIPDIAKPLFPDGTTFSAELPMPSTISLGIGYRPSERLTLAADVSRVGWSAYEKLRFDFSQAVGRPAPEGLVSESDRNYEDAMIYRIGGEYMATDALAVRAGAYYDQTPVQDGYLTPETPDADSRGLSVGLGYTISNFVIDASFLYINKKERTDTAELSGSTAGTFKSVAYIPGLGVTYKF</sequence>
<keyword evidence="5 8" id="KW-0732">Signal</keyword>
<proteinExistence type="inferred from homology"/>
<dbReference type="Pfam" id="PF03349">
    <property type="entry name" value="Toluene_X"/>
    <property type="match status" value="1"/>
</dbReference>
<comment type="caution">
    <text evidence="9">The sequence shown here is derived from an EMBL/GenBank/DDBJ whole genome shotgun (WGS) entry which is preliminary data.</text>
</comment>
<dbReference type="PANTHER" id="PTHR35093">
    <property type="entry name" value="OUTER MEMBRANE PROTEIN NMB0088-RELATED"/>
    <property type="match status" value="1"/>
</dbReference>
<name>A0ABW5ILP4_9BACT</name>
<dbReference type="EMBL" id="JBHULU010000012">
    <property type="protein sequence ID" value="MFD2514149.1"/>
    <property type="molecule type" value="Genomic_DNA"/>
</dbReference>
<keyword evidence="4" id="KW-0812">Transmembrane</keyword>
<evidence type="ECO:0000256" key="2">
    <source>
        <dbReference type="ARBA" id="ARBA00008163"/>
    </source>
</evidence>
<keyword evidence="3" id="KW-1134">Transmembrane beta strand</keyword>
<dbReference type="Proteomes" id="UP001597544">
    <property type="component" value="Unassembled WGS sequence"/>
</dbReference>
<evidence type="ECO:0000256" key="7">
    <source>
        <dbReference type="ARBA" id="ARBA00023237"/>
    </source>
</evidence>
<evidence type="ECO:0000256" key="4">
    <source>
        <dbReference type="ARBA" id="ARBA00022692"/>
    </source>
</evidence>
<organism evidence="9 10">
    <name type="scientific">Pontibacter locisalis</name>
    <dbReference type="NCBI Taxonomy" id="1719035"/>
    <lineage>
        <taxon>Bacteria</taxon>
        <taxon>Pseudomonadati</taxon>
        <taxon>Bacteroidota</taxon>
        <taxon>Cytophagia</taxon>
        <taxon>Cytophagales</taxon>
        <taxon>Hymenobacteraceae</taxon>
        <taxon>Pontibacter</taxon>
    </lineage>
</organism>
<accession>A0ABW5ILP4</accession>
<keyword evidence="10" id="KW-1185">Reference proteome</keyword>
<gene>
    <name evidence="9" type="ORF">ACFSRY_09750</name>
</gene>
<evidence type="ECO:0000256" key="6">
    <source>
        <dbReference type="ARBA" id="ARBA00023136"/>
    </source>
</evidence>
<protein>
    <submittedName>
        <fullName evidence="9">OmpP1/FadL family transporter</fullName>
    </submittedName>
</protein>
<reference evidence="10" key="1">
    <citation type="journal article" date="2019" name="Int. J. Syst. Evol. Microbiol.">
        <title>The Global Catalogue of Microorganisms (GCM) 10K type strain sequencing project: providing services to taxonomists for standard genome sequencing and annotation.</title>
        <authorList>
            <consortium name="The Broad Institute Genomics Platform"/>
            <consortium name="The Broad Institute Genome Sequencing Center for Infectious Disease"/>
            <person name="Wu L."/>
            <person name="Ma J."/>
        </authorList>
    </citation>
    <scope>NUCLEOTIDE SEQUENCE [LARGE SCALE GENOMIC DNA]</scope>
    <source>
        <strain evidence="10">KCTC 42498</strain>
    </source>
</reference>
<comment type="similarity">
    <text evidence="2">Belongs to the OmpP1/FadL family.</text>
</comment>
<dbReference type="RefSeq" id="WP_377506116.1">
    <property type="nucleotide sequence ID" value="NZ_JBHULU010000012.1"/>
</dbReference>
<evidence type="ECO:0000256" key="5">
    <source>
        <dbReference type="ARBA" id="ARBA00022729"/>
    </source>
</evidence>
<comment type="subcellular location">
    <subcellularLocation>
        <location evidence="1">Cell outer membrane</location>
        <topology evidence="1">Multi-pass membrane protein</topology>
    </subcellularLocation>
</comment>
<evidence type="ECO:0000313" key="10">
    <source>
        <dbReference type="Proteomes" id="UP001597544"/>
    </source>
</evidence>
<evidence type="ECO:0000313" key="9">
    <source>
        <dbReference type="EMBL" id="MFD2514149.1"/>
    </source>
</evidence>
<evidence type="ECO:0000256" key="1">
    <source>
        <dbReference type="ARBA" id="ARBA00004571"/>
    </source>
</evidence>
<evidence type="ECO:0000256" key="3">
    <source>
        <dbReference type="ARBA" id="ARBA00022452"/>
    </source>
</evidence>
<keyword evidence="6" id="KW-0472">Membrane</keyword>
<keyword evidence="7" id="KW-0998">Cell outer membrane</keyword>
<feature type="chain" id="PRO_5045655118" evidence="8">
    <location>
        <begin position="21"/>
        <end position="415"/>
    </location>
</feature>
<feature type="signal peptide" evidence="8">
    <location>
        <begin position="1"/>
        <end position="20"/>
    </location>
</feature>
<dbReference type="SUPFAM" id="SSF56935">
    <property type="entry name" value="Porins"/>
    <property type="match status" value="1"/>
</dbReference>
<dbReference type="InterPro" id="IPR005017">
    <property type="entry name" value="OMPP1/FadL/TodX"/>
</dbReference>
<dbReference type="Gene3D" id="2.40.160.60">
    <property type="entry name" value="Outer membrane protein transport protein (OMPP1/FadL/TodX)"/>
    <property type="match status" value="1"/>
</dbReference>
<evidence type="ECO:0000256" key="8">
    <source>
        <dbReference type="SAM" id="SignalP"/>
    </source>
</evidence>
<dbReference type="PANTHER" id="PTHR35093:SF8">
    <property type="entry name" value="OUTER MEMBRANE PROTEIN NMB0088-RELATED"/>
    <property type="match status" value="1"/>
</dbReference>